<dbReference type="PANTHER" id="PTHR31672">
    <property type="entry name" value="BNACNNG10540D PROTEIN"/>
    <property type="match status" value="1"/>
</dbReference>
<dbReference type="Proteomes" id="UP000822688">
    <property type="component" value="Chromosome 8"/>
</dbReference>
<dbReference type="InterPro" id="IPR036047">
    <property type="entry name" value="F-box-like_dom_sf"/>
</dbReference>
<dbReference type="CDD" id="cd22157">
    <property type="entry name" value="F-box_AtFBW1-like"/>
    <property type="match status" value="1"/>
</dbReference>
<dbReference type="SUPFAM" id="SSF81383">
    <property type="entry name" value="F-box domain"/>
    <property type="match status" value="1"/>
</dbReference>
<evidence type="ECO:0000256" key="1">
    <source>
        <dbReference type="ARBA" id="ARBA00022737"/>
    </source>
</evidence>
<gene>
    <name evidence="3" type="ORF">KC19_8G011900</name>
</gene>
<dbReference type="InterPro" id="IPR015915">
    <property type="entry name" value="Kelch-typ_b-propeller"/>
</dbReference>
<accession>A0A8T0GXC6</accession>
<reference evidence="3" key="1">
    <citation type="submission" date="2020-06" db="EMBL/GenBank/DDBJ databases">
        <title>WGS assembly of Ceratodon purpureus strain R40.</title>
        <authorList>
            <person name="Carey S.B."/>
            <person name="Jenkins J."/>
            <person name="Shu S."/>
            <person name="Lovell J.T."/>
            <person name="Sreedasyam A."/>
            <person name="Maumus F."/>
            <person name="Tiley G.P."/>
            <person name="Fernandez-Pozo N."/>
            <person name="Barry K."/>
            <person name="Chen C."/>
            <person name="Wang M."/>
            <person name="Lipzen A."/>
            <person name="Daum C."/>
            <person name="Saski C.A."/>
            <person name="Payton A.C."/>
            <person name="Mcbreen J.C."/>
            <person name="Conrad R.E."/>
            <person name="Kollar L.M."/>
            <person name="Olsson S."/>
            <person name="Huttunen S."/>
            <person name="Landis J.B."/>
            <person name="Wickett N.J."/>
            <person name="Johnson M.G."/>
            <person name="Rensing S.A."/>
            <person name="Grimwood J."/>
            <person name="Schmutz J."/>
            <person name="Mcdaniel S.F."/>
        </authorList>
    </citation>
    <scope>NUCLEOTIDE SEQUENCE</scope>
    <source>
        <strain evidence="3">R40</strain>
    </source>
</reference>
<comment type="caution">
    <text evidence="3">The sequence shown here is derived from an EMBL/GenBank/DDBJ whole genome shotgun (WGS) entry which is preliminary data.</text>
</comment>
<dbReference type="InterPro" id="IPR050796">
    <property type="entry name" value="SCF_F-box_component"/>
</dbReference>
<evidence type="ECO:0000313" key="4">
    <source>
        <dbReference type="Proteomes" id="UP000822688"/>
    </source>
</evidence>
<keyword evidence="4" id="KW-1185">Reference proteome</keyword>
<dbReference type="EMBL" id="CM026429">
    <property type="protein sequence ID" value="KAG0563207.1"/>
    <property type="molecule type" value="Genomic_DNA"/>
</dbReference>
<organism evidence="3 4">
    <name type="scientific">Ceratodon purpureus</name>
    <name type="common">Fire moss</name>
    <name type="synonym">Dicranum purpureum</name>
    <dbReference type="NCBI Taxonomy" id="3225"/>
    <lineage>
        <taxon>Eukaryota</taxon>
        <taxon>Viridiplantae</taxon>
        <taxon>Streptophyta</taxon>
        <taxon>Embryophyta</taxon>
        <taxon>Bryophyta</taxon>
        <taxon>Bryophytina</taxon>
        <taxon>Bryopsida</taxon>
        <taxon>Dicranidae</taxon>
        <taxon>Pseudoditrichales</taxon>
        <taxon>Ditrichaceae</taxon>
        <taxon>Ceratodon</taxon>
    </lineage>
</organism>
<name>A0A8T0GXC6_CERPU</name>
<sequence>MFGMVQESTMGRRKVAFGELPEKVIECVLSFLPVPVLCRFRCVCKRWKELLSQPSFHDLRELNGRNECYLFAVRSLRNIVTDYEDLDPVALQTICFFDVHARRWYSVRIHDNAIPRRNLASSASSGVFAGMDNSFICEMLKKAPSRTQTHALVLTDPVAETKRKILVPCRTPWYIDDDPIQAFVCFPAMVLASHRVASGEQIFLLNNGLKTEEAQLYVLEPSTGEWQRLGIPHKELGIRKAVSAVIFRGILYVPFYSDTWSLEKPHPLCVLVSYNPEKETWREVPMNLPTRVGAIERKFYARNLIVSSDRLFLMMWGCNDNTGMRLHTFFAIVEVVICSSSSSSKVSIQKMIKYESPLNPNRDYAGMESNYAGLFSCGYGVPCIDPNGLCSSVLWVNDSPSVQVYNMATGSMTSWYAHPLSTTFGRQWEKRYDYPYDHPRNVDRYLRHKYWWKYMTLNWRNLF</sequence>
<dbReference type="SMART" id="SM00256">
    <property type="entry name" value="FBOX"/>
    <property type="match status" value="1"/>
</dbReference>
<keyword evidence="1" id="KW-0677">Repeat</keyword>
<dbReference type="AlphaFoldDB" id="A0A8T0GXC6"/>
<feature type="domain" description="F-box" evidence="2">
    <location>
        <begin position="14"/>
        <end position="59"/>
    </location>
</feature>
<dbReference type="Gene3D" id="2.120.10.80">
    <property type="entry name" value="Kelch-type beta propeller"/>
    <property type="match status" value="1"/>
</dbReference>
<dbReference type="InterPro" id="IPR001810">
    <property type="entry name" value="F-box_dom"/>
</dbReference>
<dbReference type="InterPro" id="IPR011043">
    <property type="entry name" value="Gal_Oxase/kelch_b-propeller"/>
</dbReference>
<evidence type="ECO:0000259" key="2">
    <source>
        <dbReference type="PROSITE" id="PS50181"/>
    </source>
</evidence>
<proteinExistence type="predicted"/>
<dbReference type="PANTHER" id="PTHR31672:SF2">
    <property type="entry name" value="F-BOX DOMAIN-CONTAINING PROTEIN"/>
    <property type="match status" value="1"/>
</dbReference>
<dbReference type="Pfam" id="PF00646">
    <property type="entry name" value="F-box"/>
    <property type="match status" value="1"/>
</dbReference>
<dbReference type="OrthoDB" id="687122at2759"/>
<dbReference type="FunFam" id="1.20.1280.50:FF:000008">
    <property type="entry name" value="F-box only protein 6"/>
    <property type="match status" value="1"/>
</dbReference>
<protein>
    <recommendedName>
        <fullName evidence="2">F-box domain-containing protein</fullName>
    </recommendedName>
</protein>
<dbReference type="SUPFAM" id="SSF50965">
    <property type="entry name" value="Galactose oxidase, central domain"/>
    <property type="match status" value="1"/>
</dbReference>
<evidence type="ECO:0000313" key="3">
    <source>
        <dbReference type="EMBL" id="KAG0563207.1"/>
    </source>
</evidence>
<dbReference type="Gene3D" id="1.20.1280.50">
    <property type="match status" value="1"/>
</dbReference>
<dbReference type="PROSITE" id="PS50181">
    <property type="entry name" value="FBOX"/>
    <property type="match status" value="1"/>
</dbReference>